<feature type="domain" description="DUF5666" evidence="2">
    <location>
        <begin position="107"/>
        <end position="172"/>
    </location>
</feature>
<dbReference type="OrthoDB" id="5622949at2"/>
<protein>
    <recommendedName>
        <fullName evidence="2">DUF5666 domain-containing protein</fullName>
    </recommendedName>
</protein>
<keyword evidence="4" id="KW-1185">Reference proteome</keyword>
<sequence>MIQSKSVLLSSTFLVALLGACGGGGSGDSATSSGGDFITVGRIDGFGSVYVNGIRFDTSHTQYRVDDEQGYDDSSLAVGMKVRVEGSVNRDDMTGVANVITYDDDLEGPIDSGSLVKNREMATFTILRMAVMVDAGSTVFDDGASFEGLAEGQEIEVSGFFDGSQIVASRLELQNDNDSDYEIKGTVTSYDGSEITLVLQNGVVAGPYPISSTVDLDIPADPLGLFVELKLDSSGGSTEVVRIESDDSDLLDDDDEEVSLRGILSDDGIGGFSVNGVQIDISPDTRYEPDTLEGNLDAGMEVEVEGYMQGDILITEKIEAEDGEIEIKARVSGVQSVDAKNGTVTLDLGNSQGLDIVTDNSTLFEDSSDFDQDDDGSFNLNELMDGDYVEVELKRMGDQYIAISIEREDESSATKVEAPIDAFSSQVSVTLVGAVFTVYEATEYKLDDDLTDADSFFSQLNIGERAKIKDRDGDASVEEIELER</sequence>
<accession>A0A7Z0VNI7</accession>
<dbReference type="Proteomes" id="UP000094769">
    <property type="component" value="Unassembled WGS sequence"/>
</dbReference>
<feature type="signal peptide" evidence="1">
    <location>
        <begin position="1"/>
        <end position="20"/>
    </location>
</feature>
<dbReference type="AlphaFoldDB" id="A0A7Z0VNI7"/>
<keyword evidence="1" id="KW-0732">Signal</keyword>
<reference evidence="3 4" key="1">
    <citation type="submission" date="2016-06" db="EMBL/GenBank/DDBJ databases">
        <title>Genome sequence of endosymbiont of Candidatus Endolucinida thiodiazotropha.</title>
        <authorList>
            <person name="Poehlein A."/>
            <person name="Koenig S."/>
            <person name="Heiden S.E."/>
            <person name="Thuermer A."/>
            <person name="Voget S."/>
            <person name="Daniel R."/>
            <person name="Markert S."/>
            <person name="Gros O."/>
            <person name="Schweder T."/>
        </authorList>
    </citation>
    <scope>NUCLEOTIDE SEQUENCE [LARGE SCALE GENOMIC DNA]</scope>
    <source>
        <strain evidence="3 4">COS</strain>
    </source>
</reference>
<evidence type="ECO:0000313" key="3">
    <source>
        <dbReference type="EMBL" id="ODJ88952.1"/>
    </source>
</evidence>
<feature type="domain" description="DUF5666" evidence="2">
    <location>
        <begin position="268"/>
        <end position="311"/>
    </location>
</feature>
<organism evidence="3 4">
    <name type="scientific">Candidatus Thiodiazotropha endolucinida</name>
    <dbReference type="NCBI Taxonomy" id="1655433"/>
    <lineage>
        <taxon>Bacteria</taxon>
        <taxon>Pseudomonadati</taxon>
        <taxon>Pseudomonadota</taxon>
        <taxon>Gammaproteobacteria</taxon>
        <taxon>Chromatiales</taxon>
        <taxon>Sedimenticolaceae</taxon>
        <taxon>Candidatus Thiodiazotropha</taxon>
    </lineage>
</organism>
<feature type="domain" description="DUF5666" evidence="2">
    <location>
        <begin position="41"/>
        <end position="98"/>
    </location>
</feature>
<evidence type="ECO:0000259" key="2">
    <source>
        <dbReference type="Pfam" id="PF18914"/>
    </source>
</evidence>
<dbReference type="Pfam" id="PF18914">
    <property type="entry name" value="DUF5666"/>
    <property type="match status" value="4"/>
</dbReference>
<dbReference type="InterPro" id="IPR043724">
    <property type="entry name" value="DUF5666"/>
</dbReference>
<dbReference type="PROSITE" id="PS51257">
    <property type="entry name" value="PROKAR_LIPOPROTEIN"/>
    <property type="match status" value="1"/>
</dbReference>
<dbReference type="EMBL" id="MARB01000003">
    <property type="protein sequence ID" value="ODJ88952.1"/>
    <property type="molecule type" value="Genomic_DNA"/>
</dbReference>
<feature type="domain" description="DUF5666" evidence="2">
    <location>
        <begin position="334"/>
        <end position="406"/>
    </location>
</feature>
<comment type="caution">
    <text evidence="3">The sequence shown here is derived from an EMBL/GenBank/DDBJ whole genome shotgun (WGS) entry which is preliminary data.</text>
</comment>
<feature type="chain" id="PRO_5031200464" description="DUF5666 domain-containing protein" evidence="1">
    <location>
        <begin position="21"/>
        <end position="484"/>
    </location>
</feature>
<dbReference type="RefSeq" id="WP_069121202.1">
    <property type="nucleotide sequence ID" value="NZ_MARB01000003.1"/>
</dbReference>
<evidence type="ECO:0000313" key="4">
    <source>
        <dbReference type="Proteomes" id="UP000094769"/>
    </source>
</evidence>
<evidence type="ECO:0000256" key="1">
    <source>
        <dbReference type="SAM" id="SignalP"/>
    </source>
</evidence>
<name>A0A7Z0VNI7_9GAMM</name>
<proteinExistence type="predicted"/>
<gene>
    <name evidence="3" type="ORF">CODIS_05630</name>
</gene>